<dbReference type="EMBL" id="FTNM01000003">
    <property type="protein sequence ID" value="SIR10577.1"/>
    <property type="molecule type" value="Genomic_DNA"/>
</dbReference>
<dbReference type="InterPro" id="IPR001296">
    <property type="entry name" value="Glyco_trans_1"/>
</dbReference>
<evidence type="ECO:0000313" key="3">
    <source>
        <dbReference type="EMBL" id="SIR10577.1"/>
    </source>
</evidence>
<dbReference type="SUPFAM" id="SSF53756">
    <property type="entry name" value="UDP-Glycosyltransferase/glycogen phosphorylase"/>
    <property type="match status" value="1"/>
</dbReference>
<dbReference type="AlphaFoldDB" id="A0A1N6Y7N3"/>
<dbReference type="PANTHER" id="PTHR12526">
    <property type="entry name" value="GLYCOSYLTRANSFERASE"/>
    <property type="match status" value="1"/>
</dbReference>
<evidence type="ECO:0000313" key="4">
    <source>
        <dbReference type="Proteomes" id="UP000185924"/>
    </source>
</evidence>
<organism evidence="3 4">
    <name type="scientific">Pontibacter lucknowensis</name>
    <dbReference type="NCBI Taxonomy" id="1077936"/>
    <lineage>
        <taxon>Bacteria</taxon>
        <taxon>Pseudomonadati</taxon>
        <taxon>Bacteroidota</taxon>
        <taxon>Cytophagia</taxon>
        <taxon>Cytophagales</taxon>
        <taxon>Hymenobacteraceae</taxon>
        <taxon>Pontibacter</taxon>
    </lineage>
</organism>
<dbReference type="CDD" id="cd03811">
    <property type="entry name" value="GT4_GT28_WabH-like"/>
    <property type="match status" value="1"/>
</dbReference>
<evidence type="ECO:0000259" key="1">
    <source>
        <dbReference type="Pfam" id="PF00534"/>
    </source>
</evidence>
<feature type="domain" description="Glycosyl transferase family 1" evidence="1">
    <location>
        <begin position="183"/>
        <end position="330"/>
    </location>
</feature>
<dbReference type="Pfam" id="PF00534">
    <property type="entry name" value="Glycos_transf_1"/>
    <property type="match status" value="1"/>
</dbReference>
<sequence>MRVIQLVQKPQLRGAEIFASQLSNHLQKSGVDVHLISVFTGASELPFHGKTSHLNRPIGKRLWDLKGWKTFAKIVESERPDIIQANAGDTLKFAILSKLIYKWDTPVVFRNANKMGDFIDTKPKFLLNSLFVNRVEAVVSVSQLCEQDFVNTFNFHASKIKTIPIGVEDQKVPSLPPDDLRAIFEQYKVLVNIGSLVPEKNHAALLNIFEAIAQKDPAVFLIIIGDGPLRTELENEVSRLSCKNRILFAGYRNDVLQTLKHSTAFLMPSLIEGLPGVILEAMYCETPVIANNVGGISEVVNSQTGWLIDKGNTSAFINAVMEVLDGGEKVSYKIVNAHQLVISEYMNSKIAMRFKEAYEHIIAGKSLS</sequence>
<evidence type="ECO:0000259" key="2">
    <source>
        <dbReference type="Pfam" id="PF13439"/>
    </source>
</evidence>
<dbReference type="GO" id="GO:0016757">
    <property type="term" value="F:glycosyltransferase activity"/>
    <property type="evidence" value="ECO:0007669"/>
    <property type="project" value="InterPro"/>
</dbReference>
<dbReference type="STRING" id="1077936.SAMN05421545_2320"/>
<keyword evidence="3" id="KW-0808">Transferase</keyword>
<feature type="domain" description="Glycosyltransferase subfamily 4-like N-terminal" evidence="2">
    <location>
        <begin position="14"/>
        <end position="170"/>
    </location>
</feature>
<name>A0A1N6Y7N3_9BACT</name>
<proteinExistence type="predicted"/>
<reference evidence="4" key="1">
    <citation type="submission" date="2017-01" db="EMBL/GenBank/DDBJ databases">
        <authorList>
            <person name="Varghese N."/>
            <person name="Submissions S."/>
        </authorList>
    </citation>
    <scope>NUCLEOTIDE SEQUENCE [LARGE SCALE GENOMIC DNA]</scope>
    <source>
        <strain evidence="4">DM9</strain>
    </source>
</reference>
<dbReference type="Pfam" id="PF13439">
    <property type="entry name" value="Glyco_transf_4"/>
    <property type="match status" value="1"/>
</dbReference>
<dbReference type="InterPro" id="IPR028098">
    <property type="entry name" value="Glyco_trans_4-like_N"/>
</dbReference>
<dbReference type="Proteomes" id="UP000185924">
    <property type="component" value="Unassembled WGS sequence"/>
</dbReference>
<accession>A0A1N6Y7N3</accession>
<gene>
    <name evidence="3" type="ORF">SAMN05421545_2320</name>
</gene>
<protein>
    <submittedName>
        <fullName evidence="3">Glycosyltransferase involved in cell wall bisynthesis</fullName>
    </submittedName>
</protein>
<dbReference type="Gene3D" id="3.40.50.2000">
    <property type="entry name" value="Glycogen Phosphorylase B"/>
    <property type="match status" value="2"/>
</dbReference>
<keyword evidence="4" id="KW-1185">Reference proteome</keyword>